<gene>
    <name evidence="1" type="ORF">Pint_13059</name>
</gene>
<evidence type="ECO:0000313" key="1">
    <source>
        <dbReference type="EMBL" id="KAJ0030525.1"/>
    </source>
</evidence>
<reference evidence="2" key="1">
    <citation type="journal article" date="2023" name="G3 (Bethesda)">
        <title>Genome assembly and association tests identify interacting loci associated with vigor, precocity, and sex in interspecific pistachio rootstocks.</title>
        <authorList>
            <person name="Palmer W."/>
            <person name="Jacygrad E."/>
            <person name="Sagayaradj S."/>
            <person name="Cavanaugh K."/>
            <person name="Han R."/>
            <person name="Bertier L."/>
            <person name="Beede B."/>
            <person name="Kafkas S."/>
            <person name="Golino D."/>
            <person name="Preece J."/>
            <person name="Michelmore R."/>
        </authorList>
    </citation>
    <scope>NUCLEOTIDE SEQUENCE [LARGE SCALE GENOMIC DNA]</scope>
</reference>
<name>A0ACC0Y5G2_9ROSI</name>
<protein>
    <submittedName>
        <fullName evidence="1">Uncharacterized protein</fullName>
    </submittedName>
</protein>
<accession>A0ACC0Y5G2</accession>
<dbReference type="Proteomes" id="UP001163603">
    <property type="component" value="Chromosome 8"/>
</dbReference>
<keyword evidence="2" id="KW-1185">Reference proteome</keyword>
<proteinExistence type="predicted"/>
<evidence type="ECO:0000313" key="2">
    <source>
        <dbReference type="Proteomes" id="UP001163603"/>
    </source>
</evidence>
<dbReference type="EMBL" id="CM047743">
    <property type="protein sequence ID" value="KAJ0030525.1"/>
    <property type="molecule type" value="Genomic_DNA"/>
</dbReference>
<sequence length="985" mass="109936">MKEPSLSLLRKKPTSKLKLVCSFNGEFHVRPPSNKLRYIGGEARIVSVDRNISFSKLRLKISDICPNIRSFTLRYQLPLTGPSRKDNEADEMPLVLIASDDDVKCMVDEYDKLELYGKHGRLWVFVCSEIERGNNSRIEKGGNEDLLRKMVLKQRLLAKQTKRDYEHQFMDSHLGPQPRFSTIQRDPYGEKFFLFNGMGNERLHPLNPRDGNLRVETNGPMEPLVGRSSSGLCNGGGGKTGNTGQSSLPSKELYDCGVVSVRNGFDGKHFNSKGQVLTSNFNRENIMPWAVNCCSVKTHLPSNCNNQHVGSNYPGKSSYFGDRVSGSCQNGIPNHRFGVYDYRNHRIHPYYMRNHRNNFVEAENHRGVRLDSTVGTCYLGIKPYSNISEQQQSMGLYDPSLLKLWPGFAEHALEGGASMMASCLNKGISPFGIQYGKATFREQDAHAILQYGNSNTEESHLAYHDFCNGVVNQSFLSSDAVKIPSSCVRVMEPREDLLTGSEFEKNEALYDTFHVNFHRMSTNYASNCSDLETEKLLVGSLENANISGPSNEMNHRNEAALGRNLTNGTKNLQGGIASSMDLLYNLSLSSSKGIDTPQNSSVSGSVVSDALLKSEPKPLDPVDEGLSSAGLVVDESNRFRSSSSSQNAAKARRVAVHGEEVQKDPGLCPEGKGDTKLSYKSPKIIGAISSHLTAFFAHLTAGELQTIKNSDLEYIKELGSGTFGTVFRGKWRGSDVAIKRMKPSCFTEDSLEEDRLVADFWREAHMLGQLHHPNIVALYGVVTDGPATNLATVTEYMVNGSLKQVLQRKDRTIDRRKRLIIAMDAAFGMEYLHEKNIVHFDLKSHNFLVNMRDPQRPVCKIGDLGLSKIKQKTLISGGVRGTIPWMAPELLNNKNNLVTEKIDVYSFGVVMWELLTGEEPYADLYSEEIIAGIIKGTLRPEIPNWCDPSWRSLMERCWSSDPDYRPAFSEISKELRAMAVAMNIK</sequence>
<comment type="caution">
    <text evidence="1">The sequence shown here is derived from an EMBL/GenBank/DDBJ whole genome shotgun (WGS) entry which is preliminary data.</text>
</comment>
<organism evidence="1 2">
    <name type="scientific">Pistacia integerrima</name>
    <dbReference type="NCBI Taxonomy" id="434235"/>
    <lineage>
        <taxon>Eukaryota</taxon>
        <taxon>Viridiplantae</taxon>
        <taxon>Streptophyta</taxon>
        <taxon>Embryophyta</taxon>
        <taxon>Tracheophyta</taxon>
        <taxon>Spermatophyta</taxon>
        <taxon>Magnoliopsida</taxon>
        <taxon>eudicotyledons</taxon>
        <taxon>Gunneridae</taxon>
        <taxon>Pentapetalae</taxon>
        <taxon>rosids</taxon>
        <taxon>malvids</taxon>
        <taxon>Sapindales</taxon>
        <taxon>Anacardiaceae</taxon>
        <taxon>Pistacia</taxon>
    </lineage>
</organism>